<organism evidence="1 2">
    <name type="scientific">Amylibacter marinus</name>
    <dbReference type="NCBI Taxonomy" id="1475483"/>
    <lineage>
        <taxon>Bacteria</taxon>
        <taxon>Pseudomonadati</taxon>
        <taxon>Pseudomonadota</taxon>
        <taxon>Alphaproteobacteria</taxon>
        <taxon>Rhodobacterales</taxon>
        <taxon>Paracoccaceae</taxon>
        <taxon>Amylibacter</taxon>
    </lineage>
</organism>
<dbReference type="EMBL" id="BSNN01000004">
    <property type="protein sequence ID" value="GLQ35345.1"/>
    <property type="molecule type" value="Genomic_DNA"/>
</dbReference>
<dbReference type="Gene3D" id="3.40.50.12500">
    <property type="match status" value="1"/>
</dbReference>
<comment type="caution">
    <text evidence="1">The sequence shown here is derived from an EMBL/GenBank/DDBJ whole genome shotgun (WGS) entry which is preliminary data.</text>
</comment>
<evidence type="ECO:0000313" key="1">
    <source>
        <dbReference type="EMBL" id="GLQ35345.1"/>
    </source>
</evidence>
<dbReference type="RefSeq" id="WP_284377662.1">
    <property type="nucleotide sequence ID" value="NZ_BSNN01000004.1"/>
</dbReference>
<sequence length="224" mass="24203">MTERPRIALIHATKVAIEPIETAAKEIWAEAETFSILEEALALDRQKHSDLTSDMNRRIVDLARYAEAANADGVLFTCSSFGDAISRANLDTNIPVMKPNEAMFDDAFSYGDNVTMIYTFPPAAPSMEAEFAEIAKAKGRDATLTSVLCENALEAKKAGDVAAHDQMIADTVAQITNADVILFAQFSMASAAPLAREGTHTPILTSPESAIKEVRQRVGAGRKD</sequence>
<reference evidence="2" key="1">
    <citation type="journal article" date="2019" name="Int. J. Syst. Evol. Microbiol.">
        <title>The Global Catalogue of Microorganisms (GCM) 10K type strain sequencing project: providing services to taxonomists for standard genome sequencing and annotation.</title>
        <authorList>
            <consortium name="The Broad Institute Genomics Platform"/>
            <consortium name="The Broad Institute Genome Sequencing Center for Infectious Disease"/>
            <person name="Wu L."/>
            <person name="Ma J."/>
        </authorList>
    </citation>
    <scope>NUCLEOTIDE SEQUENCE [LARGE SCALE GENOMIC DNA]</scope>
    <source>
        <strain evidence="2">NBRC 110140</strain>
    </source>
</reference>
<keyword evidence="2" id="KW-1185">Reference proteome</keyword>
<dbReference type="InterPro" id="IPR053714">
    <property type="entry name" value="Iso_Racemase_Enz_sf"/>
</dbReference>
<protein>
    <submittedName>
        <fullName evidence="1">Arylsulfatase</fullName>
    </submittedName>
</protein>
<accession>A0ABQ5VV96</accession>
<gene>
    <name evidence="1" type="ORF">GCM10007939_16280</name>
</gene>
<evidence type="ECO:0000313" key="2">
    <source>
        <dbReference type="Proteomes" id="UP001156694"/>
    </source>
</evidence>
<proteinExistence type="predicted"/>
<name>A0ABQ5VV96_9RHOB</name>
<dbReference type="Proteomes" id="UP001156694">
    <property type="component" value="Unassembled WGS sequence"/>
</dbReference>